<dbReference type="Pfam" id="PF03471">
    <property type="entry name" value="CorC_HlyC"/>
    <property type="match status" value="1"/>
</dbReference>
<sequence length="458" mass="49169">MTPLVAVAILTTVIAFLLSAGETALTRTSRHRAEQLAEEGRPGARALVRIAADAPPYLAVANFVRVTAEAASAVAVTVAVDIVTDSHWQTALIATAIMAVVSFVAVGVSPRTLGRQHVESVALMAAPVVRTLRLFLGPVAKLLVVFANMVTPGRGYAEGPFASESELRDLVDLAGESAVIEDEEREMIHSIFELGDTVAREVMVPRPDLVTIKAEKVLRQAMSLFLRSGFSRVPVVGEDTDDVLGMLYFKDVARAVNSNADAARSVPVTEVMRPVQRVPEMKRVDDLLRDMQRGRQHVAIVIDEYGGTAGLVTIEDIVEEIVGEITDEYDRDQVEVEQVVAEDGTEMVRVPANLPVDDLAQMFDVEIGSEDVDSVGGLLATAIGRVPIQGATGQVAGLELTAERMAGRRRRVATVLVRRLPEPSEDDTEDDGRSEQGRTTAEPGAGPGAQTTEVSRAH</sequence>
<evidence type="ECO:0000256" key="8">
    <source>
        <dbReference type="ARBA" id="ARBA00023136"/>
    </source>
</evidence>
<dbReference type="InterPro" id="IPR005170">
    <property type="entry name" value="Transptr-assoc_dom"/>
</dbReference>
<evidence type="ECO:0000259" key="12">
    <source>
        <dbReference type="PROSITE" id="PS51371"/>
    </source>
</evidence>
<keyword evidence="6 10" id="KW-1133">Transmembrane helix</keyword>
<evidence type="ECO:0000256" key="4">
    <source>
        <dbReference type="ARBA" id="ARBA00022692"/>
    </source>
</evidence>
<evidence type="ECO:0000259" key="13">
    <source>
        <dbReference type="PROSITE" id="PS51846"/>
    </source>
</evidence>
<dbReference type="Pfam" id="PF01595">
    <property type="entry name" value="CNNM"/>
    <property type="match status" value="1"/>
</dbReference>
<name>A0ABQ2F5R3_9MICO</name>
<evidence type="ECO:0000256" key="2">
    <source>
        <dbReference type="ARBA" id="ARBA00006337"/>
    </source>
</evidence>
<dbReference type="PANTHER" id="PTHR22777:SF32">
    <property type="entry name" value="UPF0053 INNER MEMBRANE PROTEIN YFJD"/>
    <property type="match status" value="1"/>
</dbReference>
<dbReference type="InterPro" id="IPR016169">
    <property type="entry name" value="FAD-bd_PCMH_sub2"/>
</dbReference>
<evidence type="ECO:0000313" key="15">
    <source>
        <dbReference type="Proteomes" id="UP000662111"/>
    </source>
</evidence>
<dbReference type="InterPro" id="IPR036318">
    <property type="entry name" value="FAD-bd_PCMH-like_sf"/>
</dbReference>
<keyword evidence="3" id="KW-1003">Cell membrane</keyword>
<dbReference type="InterPro" id="IPR000644">
    <property type="entry name" value="CBS_dom"/>
</dbReference>
<evidence type="ECO:0000256" key="11">
    <source>
        <dbReference type="SAM" id="MobiDB-lite"/>
    </source>
</evidence>
<dbReference type="PROSITE" id="PS51846">
    <property type="entry name" value="CNNM"/>
    <property type="match status" value="1"/>
</dbReference>
<dbReference type="PROSITE" id="PS51371">
    <property type="entry name" value="CBS"/>
    <property type="match status" value="2"/>
</dbReference>
<evidence type="ECO:0000313" key="14">
    <source>
        <dbReference type="EMBL" id="GGK61626.1"/>
    </source>
</evidence>
<feature type="domain" description="CBS" evidence="12">
    <location>
        <begin position="271"/>
        <end position="328"/>
    </location>
</feature>
<dbReference type="InterPro" id="IPR044751">
    <property type="entry name" value="Ion_transp-like_CBS"/>
</dbReference>
<dbReference type="SUPFAM" id="SSF56176">
    <property type="entry name" value="FAD-binding/transporter-associated domain-like"/>
    <property type="match status" value="1"/>
</dbReference>
<evidence type="ECO:0000256" key="9">
    <source>
        <dbReference type="PROSITE-ProRule" id="PRU00703"/>
    </source>
</evidence>
<dbReference type="InterPro" id="IPR046342">
    <property type="entry name" value="CBS_dom_sf"/>
</dbReference>
<dbReference type="CDD" id="cd04590">
    <property type="entry name" value="CBS_pair_CorC_HlyC_assoc"/>
    <property type="match status" value="1"/>
</dbReference>
<keyword evidence="8 10" id="KW-0472">Membrane</keyword>
<feature type="domain" description="CBS" evidence="12">
    <location>
        <begin position="203"/>
        <end position="262"/>
    </location>
</feature>
<evidence type="ECO:0000256" key="5">
    <source>
        <dbReference type="ARBA" id="ARBA00022737"/>
    </source>
</evidence>
<dbReference type="InterPro" id="IPR002550">
    <property type="entry name" value="CNNM"/>
</dbReference>
<dbReference type="Gene3D" id="3.30.465.10">
    <property type="match status" value="1"/>
</dbReference>
<keyword evidence="15" id="KW-1185">Reference proteome</keyword>
<dbReference type="SUPFAM" id="SSF54631">
    <property type="entry name" value="CBS-domain pair"/>
    <property type="match status" value="1"/>
</dbReference>
<dbReference type="SMART" id="SM01091">
    <property type="entry name" value="CorC_HlyC"/>
    <property type="match status" value="1"/>
</dbReference>
<comment type="caution">
    <text evidence="14">The sequence shown here is derived from an EMBL/GenBank/DDBJ whole genome shotgun (WGS) entry which is preliminary data.</text>
</comment>
<organism evidence="14 15">
    <name type="scientific">Ornithinimicrobium pekingense</name>
    <dbReference type="NCBI Taxonomy" id="384677"/>
    <lineage>
        <taxon>Bacteria</taxon>
        <taxon>Bacillati</taxon>
        <taxon>Actinomycetota</taxon>
        <taxon>Actinomycetes</taxon>
        <taxon>Micrococcales</taxon>
        <taxon>Ornithinimicrobiaceae</taxon>
        <taxon>Ornithinimicrobium</taxon>
    </lineage>
</organism>
<dbReference type="Pfam" id="PF00571">
    <property type="entry name" value="CBS"/>
    <property type="match status" value="2"/>
</dbReference>
<protein>
    <submittedName>
        <fullName evidence="14">Membrane protein</fullName>
    </submittedName>
</protein>
<keyword evidence="7 9" id="KW-0129">CBS domain</keyword>
<comment type="subcellular location">
    <subcellularLocation>
        <location evidence="1">Cell membrane</location>
        <topology evidence="1">Multi-pass membrane protein</topology>
    </subcellularLocation>
</comment>
<feature type="domain" description="CNNM transmembrane" evidence="13">
    <location>
        <begin position="1"/>
        <end position="184"/>
    </location>
</feature>
<feature type="compositionally biased region" description="Polar residues" evidence="11">
    <location>
        <begin position="449"/>
        <end position="458"/>
    </location>
</feature>
<feature type="region of interest" description="Disordered" evidence="11">
    <location>
        <begin position="415"/>
        <end position="458"/>
    </location>
</feature>
<dbReference type="Gene3D" id="3.10.580.10">
    <property type="entry name" value="CBS-domain"/>
    <property type="match status" value="1"/>
</dbReference>
<keyword evidence="4 10" id="KW-0812">Transmembrane</keyword>
<dbReference type="RefSeq" id="WP_022920731.1">
    <property type="nucleotide sequence ID" value="NZ_BMLB01000002.1"/>
</dbReference>
<dbReference type="SMART" id="SM00116">
    <property type="entry name" value="CBS"/>
    <property type="match status" value="2"/>
</dbReference>
<accession>A0ABQ2F5R3</accession>
<proteinExistence type="inferred from homology"/>
<evidence type="ECO:0000256" key="1">
    <source>
        <dbReference type="ARBA" id="ARBA00004651"/>
    </source>
</evidence>
<dbReference type="EMBL" id="BMLB01000002">
    <property type="protein sequence ID" value="GGK61626.1"/>
    <property type="molecule type" value="Genomic_DNA"/>
</dbReference>
<evidence type="ECO:0000256" key="3">
    <source>
        <dbReference type="ARBA" id="ARBA00022475"/>
    </source>
</evidence>
<gene>
    <name evidence="14" type="ORF">GCM10011509_07570</name>
</gene>
<evidence type="ECO:0000256" key="7">
    <source>
        <dbReference type="ARBA" id="ARBA00023122"/>
    </source>
</evidence>
<dbReference type="Proteomes" id="UP000662111">
    <property type="component" value="Unassembled WGS sequence"/>
</dbReference>
<comment type="similarity">
    <text evidence="2">Belongs to the UPF0053 family.</text>
</comment>
<dbReference type="PANTHER" id="PTHR22777">
    <property type="entry name" value="HEMOLYSIN-RELATED"/>
    <property type="match status" value="1"/>
</dbReference>
<keyword evidence="5" id="KW-0677">Repeat</keyword>
<evidence type="ECO:0000256" key="10">
    <source>
        <dbReference type="PROSITE-ProRule" id="PRU01193"/>
    </source>
</evidence>
<evidence type="ECO:0000256" key="6">
    <source>
        <dbReference type="ARBA" id="ARBA00022989"/>
    </source>
</evidence>
<reference evidence="15" key="1">
    <citation type="journal article" date="2019" name="Int. J. Syst. Evol. Microbiol.">
        <title>The Global Catalogue of Microorganisms (GCM) 10K type strain sequencing project: providing services to taxonomists for standard genome sequencing and annotation.</title>
        <authorList>
            <consortium name="The Broad Institute Genomics Platform"/>
            <consortium name="The Broad Institute Genome Sequencing Center for Infectious Disease"/>
            <person name="Wu L."/>
            <person name="Ma J."/>
        </authorList>
    </citation>
    <scope>NUCLEOTIDE SEQUENCE [LARGE SCALE GENOMIC DNA]</scope>
    <source>
        <strain evidence="15">CGMCC 1.5362</strain>
    </source>
</reference>